<keyword evidence="1" id="KW-0472">Membrane</keyword>
<feature type="transmembrane region" description="Helical" evidence="1">
    <location>
        <begin position="111"/>
        <end position="144"/>
    </location>
</feature>
<evidence type="ECO:0000313" key="2">
    <source>
        <dbReference type="EMBL" id="VYU67677.1"/>
    </source>
</evidence>
<feature type="transmembrane region" description="Helical" evidence="1">
    <location>
        <begin position="69"/>
        <end position="90"/>
    </location>
</feature>
<dbReference type="EMBL" id="CACRTO010000049">
    <property type="protein sequence ID" value="VYU67677.1"/>
    <property type="molecule type" value="Genomic_DNA"/>
</dbReference>
<feature type="transmembrane region" description="Helical" evidence="1">
    <location>
        <begin position="412"/>
        <end position="431"/>
    </location>
</feature>
<feature type="transmembrane region" description="Helical" evidence="1">
    <location>
        <begin position="6"/>
        <end position="24"/>
    </location>
</feature>
<proteinExistence type="predicted"/>
<name>A0A6N3GS17_9CLOT</name>
<evidence type="ECO:0000256" key="1">
    <source>
        <dbReference type="SAM" id="Phobius"/>
    </source>
</evidence>
<feature type="transmembrane region" description="Helical" evidence="1">
    <location>
        <begin position="357"/>
        <end position="377"/>
    </location>
</feature>
<feature type="transmembrane region" description="Helical" evidence="1">
    <location>
        <begin position="31"/>
        <end position="49"/>
    </location>
</feature>
<dbReference type="AlphaFoldDB" id="A0A6N3GS17"/>
<feature type="transmembrane region" description="Helical" evidence="1">
    <location>
        <begin position="247"/>
        <end position="270"/>
    </location>
</feature>
<protein>
    <submittedName>
        <fullName evidence="2">Citrate transporter</fullName>
    </submittedName>
</protein>
<gene>
    <name evidence="2" type="ORF">CTLFYP3_00095</name>
</gene>
<keyword evidence="1" id="KW-0812">Transmembrane</keyword>
<dbReference type="RefSeq" id="WP_156627885.1">
    <property type="nucleotide sequence ID" value="NZ_CACRTO010000049.1"/>
</dbReference>
<reference evidence="2" key="1">
    <citation type="submission" date="2019-11" db="EMBL/GenBank/DDBJ databases">
        <authorList>
            <person name="Feng L."/>
        </authorList>
    </citation>
    <scope>NUCLEOTIDE SEQUENCE</scope>
    <source>
        <strain evidence="2">CTertiumLFYP3</strain>
    </source>
</reference>
<organism evidence="2">
    <name type="scientific">Clostridium tertium</name>
    <dbReference type="NCBI Taxonomy" id="1559"/>
    <lineage>
        <taxon>Bacteria</taxon>
        <taxon>Bacillati</taxon>
        <taxon>Bacillota</taxon>
        <taxon>Clostridia</taxon>
        <taxon>Eubacteriales</taxon>
        <taxon>Clostridiaceae</taxon>
        <taxon>Clostridium</taxon>
    </lineage>
</organism>
<feature type="transmembrane region" description="Helical" evidence="1">
    <location>
        <begin position="329"/>
        <end position="345"/>
    </location>
</feature>
<accession>A0A6N3GS17</accession>
<feature type="transmembrane region" description="Helical" evidence="1">
    <location>
        <begin position="192"/>
        <end position="209"/>
    </location>
</feature>
<feature type="transmembrane region" description="Helical" evidence="1">
    <location>
        <begin position="291"/>
        <end position="309"/>
    </location>
</feature>
<keyword evidence="1" id="KW-1133">Transmembrane helix</keyword>
<feature type="transmembrane region" description="Helical" evidence="1">
    <location>
        <begin position="150"/>
        <end position="171"/>
    </location>
</feature>
<sequence>MDGVFNVQVILILLVFALFIGLMMAKKIPTLLALPLLGVIIAVIAGVPFKTPLEEGGQTIMGYVIGAGSARLASTMIAAIFGAMFAKVIQKQGISDSIIRKAAELAGDKPFAIAVVLTLATAIIFSAIGGAGPVIMVSTIVIPLMLSAGISAKVAAGLVLMGISLGGLFNVSNYQFYVDTIGMSMDVVKSSSLILGIISLVVTVLYIIINVNKKSVRSSWAMPSEETSTKKNNVNILALLSPLVPILLVYLFKLSAEVALLTATIFAIVVTKPKQIIQITTSSLVEGIQDVAGVIGLMMGIGILLNGVSSQAAVALMQPLISAVLPTSPIPYIIIFTIGAPLALYRGPLNMYGLGSGIANVMLAAGTLSPAAIGMALRSTGVVQGVSDPTNTQNVIVADFAKVDVNSVLKSTLPYTVLITFVSLIYTAFVLF</sequence>